<keyword evidence="2" id="KW-1185">Reference proteome</keyword>
<dbReference type="Proteomes" id="UP001058271">
    <property type="component" value="Chromosome"/>
</dbReference>
<gene>
    <name evidence="1" type="ORF">Drose_04495</name>
</gene>
<dbReference type="EMBL" id="CP073721">
    <property type="protein sequence ID" value="UWZ37549.1"/>
    <property type="molecule type" value="Genomic_DNA"/>
</dbReference>
<dbReference type="RefSeq" id="WP_260726907.1">
    <property type="nucleotide sequence ID" value="NZ_BAAABS010000070.1"/>
</dbReference>
<name>A0ABY5Z7C0_9ACTN</name>
<evidence type="ECO:0000313" key="2">
    <source>
        <dbReference type="Proteomes" id="UP001058271"/>
    </source>
</evidence>
<protein>
    <submittedName>
        <fullName evidence="1">Uncharacterized protein</fullName>
    </submittedName>
</protein>
<reference evidence="1" key="1">
    <citation type="submission" date="2021-04" db="EMBL/GenBank/DDBJ databases">
        <title>Biosynthetic gene clusters of Dactylosporangioum roseum.</title>
        <authorList>
            <person name="Hartkoorn R.C."/>
            <person name="Beaudoing E."/>
            <person name="Hot D."/>
            <person name="Moureu S."/>
        </authorList>
    </citation>
    <scope>NUCLEOTIDE SEQUENCE</scope>
    <source>
        <strain evidence="1">NRRL B-16295</strain>
    </source>
</reference>
<evidence type="ECO:0000313" key="1">
    <source>
        <dbReference type="EMBL" id="UWZ37549.1"/>
    </source>
</evidence>
<sequence length="239" mass="26176">MTAIGDIIQPGKSIPDDVTEVEDRTGWDHERGTDGRWHLGGVNADDPHPWSDGELMDYAPLTVTAVREPEPYTPLTLITCGTCGVRSMTCHYCGEEQPAQAVPLVLTLPQVPEGAVALIGGESGMRYPRRDDVSAPVWLDPKRGNATTTLAEILDYEGSVTVVMREPRTWPKLATEAEDPNVVDVVAEDGLFTHRWIRREGSAFYRCSGRPRCCKSRTLAGLRELGDVTEVFDDGGEPA</sequence>
<organism evidence="1 2">
    <name type="scientific">Dactylosporangium roseum</name>
    <dbReference type="NCBI Taxonomy" id="47989"/>
    <lineage>
        <taxon>Bacteria</taxon>
        <taxon>Bacillati</taxon>
        <taxon>Actinomycetota</taxon>
        <taxon>Actinomycetes</taxon>
        <taxon>Micromonosporales</taxon>
        <taxon>Micromonosporaceae</taxon>
        <taxon>Dactylosporangium</taxon>
    </lineage>
</organism>
<accession>A0ABY5Z7C0</accession>
<proteinExistence type="predicted"/>